<accession>A0A7S3V8Q2</accession>
<proteinExistence type="predicted"/>
<dbReference type="AlphaFoldDB" id="A0A7S3V8Q2"/>
<protein>
    <recommendedName>
        <fullName evidence="2">LNR domain-containing protein</fullName>
    </recommendedName>
</protein>
<sequence length="270" mass="29071">MAVEGYDDCKVADPSWIGDGICDDGLPHYSEACTYDGGECPLPLPVEGYPDCFVRFPQDVGDGICRDSLPYNSFECGFDGDDCRPAEFAPKSSSSKSIQVSRISSFSSVSASASVIPSSTRINIPTSSPTLSQSPSVSPSISAKPSISAMPSTLNVLVKFELLTDAYPQETKWSLVNDSQEGAIVHSGPSVGEIYNANSLYSFTPWTLDRCTSYTFTISDSWGDGLSSPGYATVKTEKRKVQQLLGKIDGNFFSKGSFSFNICNDEQILD</sequence>
<dbReference type="EMBL" id="HBIO01011693">
    <property type="protein sequence ID" value="CAE0464259.1"/>
    <property type="molecule type" value="Transcribed_RNA"/>
</dbReference>
<evidence type="ECO:0008006" key="2">
    <source>
        <dbReference type="Google" id="ProtNLM"/>
    </source>
</evidence>
<evidence type="ECO:0000313" key="1">
    <source>
        <dbReference type="EMBL" id="CAE0464259.1"/>
    </source>
</evidence>
<reference evidence="1" key="1">
    <citation type="submission" date="2021-01" db="EMBL/GenBank/DDBJ databases">
        <authorList>
            <person name="Corre E."/>
            <person name="Pelletier E."/>
            <person name="Niang G."/>
            <person name="Scheremetjew M."/>
            <person name="Finn R."/>
            <person name="Kale V."/>
            <person name="Holt S."/>
            <person name="Cochrane G."/>
            <person name="Meng A."/>
            <person name="Brown T."/>
            <person name="Cohen L."/>
        </authorList>
    </citation>
    <scope>NUCLEOTIDE SEQUENCE</scope>
    <source>
        <strain evidence="1">MM31A-1</strain>
    </source>
</reference>
<name>A0A7S3V8Q2_9STRA</name>
<gene>
    <name evidence="1" type="ORF">CDEB00056_LOCUS9100</name>
</gene>
<organism evidence="1">
    <name type="scientific">Chaetoceros debilis</name>
    <dbReference type="NCBI Taxonomy" id="122233"/>
    <lineage>
        <taxon>Eukaryota</taxon>
        <taxon>Sar</taxon>
        <taxon>Stramenopiles</taxon>
        <taxon>Ochrophyta</taxon>
        <taxon>Bacillariophyta</taxon>
        <taxon>Coscinodiscophyceae</taxon>
        <taxon>Chaetocerotophycidae</taxon>
        <taxon>Chaetocerotales</taxon>
        <taxon>Chaetocerotaceae</taxon>
        <taxon>Chaetoceros</taxon>
    </lineage>
</organism>
<dbReference type="Gene3D" id="3.30.300.320">
    <property type="match status" value="1"/>
</dbReference>